<evidence type="ECO:0000313" key="3">
    <source>
        <dbReference type="Proteomes" id="UP001373714"/>
    </source>
</evidence>
<dbReference type="Proteomes" id="UP001373714">
    <property type="component" value="Unassembled WGS sequence"/>
</dbReference>
<sequence length="173" mass="19308">MLSRVPRVINTSRPLSIPISISSLRSLRVNPPLPHGHGPPRQPAAHLRLSSPIGNSNQCYYSTTTTTHTTAAASPSTGKRPVDVKVEDLSELYALAKDEFEIAVEETSKNTIYARDDRETAREEFEKFKSAYEDAVAGSSEEEAVEIKRRVGQRLREMESAMETLNEADREEH</sequence>
<name>A0AAV9VLY5_9PEZI</name>
<keyword evidence="3" id="KW-1185">Reference proteome</keyword>
<feature type="region of interest" description="Disordered" evidence="1">
    <location>
        <begin position="30"/>
        <end position="50"/>
    </location>
</feature>
<protein>
    <submittedName>
        <fullName evidence="2">Uncharacterized protein</fullName>
    </submittedName>
</protein>
<reference evidence="2 3" key="1">
    <citation type="submission" date="2019-10" db="EMBL/GenBank/DDBJ databases">
        <authorList>
            <person name="Palmer J.M."/>
        </authorList>
    </citation>
    <scope>NUCLEOTIDE SEQUENCE [LARGE SCALE GENOMIC DNA]</scope>
    <source>
        <strain evidence="2 3">TWF730</strain>
    </source>
</reference>
<dbReference type="EMBL" id="JAVHNS010000002">
    <property type="protein sequence ID" value="KAK6361832.1"/>
    <property type="molecule type" value="Genomic_DNA"/>
</dbReference>
<organism evidence="2 3">
    <name type="scientific">Orbilia blumenaviensis</name>
    <dbReference type="NCBI Taxonomy" id="1796055"/>
    <lineage>
        <taxon>Eukaryota</taxon>
        <taxon>Fungi</taxon>
        <taxon>Dikarya</taxon>
        <taxon>Ascomycota</taxon>
        <taxon>Pezizomycotina</taxon>
        <taxon>Orbiliomycetes</taxon>
        <taxon>Orbiliales</taxon>
        <taxon>Orbiliaceae</taxon>
        <taxon>Orbilia</taxon>
    </lineage>
</organism>
<accession>A0AAV9VLY5</accession>
<evidence type="ECO:0000313" key="2">
    <source>
        <dbReference type="EMBL" id="KAK6361832.1"/>
    </source>
</evidence>
<dbReference type="AlphaFoldDB" id="A0AAV9VLY5"/>
<evidence type="ECO:0000256" key="1">
    <source>
        <dbReference type="SAM" id="MobiDB-lite"/>
    </source>
</evidence>
<comment type="caution">
    <text evidence="2">The sequence shown here is derived from an EMBL/GenBank/DDBJ whole genome shotgun (WGS) entry which is preliminary data.</text>
</comment>
<proteinExistence type="predicted"/>
<gene>
    <name evidence="2" type="ORF">TWF730_005546</name>
</gene>